<dbReference type="Proteomes" id="UP000028123">
    <property type="component" value="Unassembled WGS sequence"/>
</dbReference>
<dbReference type="OrthoDB" id="1550598at2"/>
<feature type="transmembrane region" description="Helical" evidence="1">
    <location>
        <begin position="105"/>
        <end position="124"/>
    </location>
</feature>
<feature type="transmembrane region" description="Helical" evidence="1">
    <location>
        <begin position="231"/>
        <end position="248"/>
    </location>
</feature>
<keyword evidence="1" id="KW-0812">Transmembrane</keyword>
<evidence type="ECO:0000256" key="1">
    <source>
        <dbReference type="SAM" id="Phobius"/>
    </source>
</evidence>
<keyword evidence="1" id="KW-1133">Transmembrane helix</keyword>
<evidence type="ECO:0000313" key="3">
    <source>
        <dbReference type="Proteomes" id="UP000028123"/>
    </source>
</evidence>
<feature type="transmembrane region" description="Helical" evidence="1">
    <location>
        <begin position="162"/>
        <end position="179"/>
    </location>
</feature>
<sequence length="269" mass="31014">MSWKWGKQLLLFGYEEAMSCVFPACIFLSLALLKIAPLPGMPAYDWMLVICIAVQIIMVRAGLETIDEMKVICVFHLIGLALELYKVHMGSWDYPQPGWTKIGGVPLYSGFMYASVASYICQAWRRLHIRLDRWPSSIWTVTLGAAIYLNFMTHHFIPDLRWLLAALLFVVFFRTTLYFKVGDSVYRMPLTLGFTLVGFFIWIAENIGTWLGAWRYPHQQNGWSMVSWSKFSSWFLLVIVSFIIVAQLKHVKELRPKKNAADTSMKHKG</sequence>
<feature type="transmembrane region" description="Helical" evidence="1">
    <location>
        <begin position="136"/>
        <end position="156"/>
    </location>
</feature>
<dbReference type="EMBL" id="JNVM01000002">
    <property type="protein sequence ID" value="KEQ27730.1"/>
    <property type="molecule type" value="Genomic_DNA"/>
</dbReference>
<protein>
    <recommendedName>
        <fullName evidence="4">DUF817 domain-containing protein</fullName>
    </recommendedName>
</protein>
<keyword evidence="1" id="KW-0472">Membrane</keyword>
<feature type="transmembrane region" description="Helical" evidence="1">
    <location>
        <begin position="191"/>
        <end position="211"/>
    </location>
</feature>
<reference evidence="2 3" key="1">
    <citation type="submission" date="2014-06" db="EMBL/GenBank/DDBJ databases">
        <title>Draft genome sequence of Paenibacillus sp. MSt1.</title>
        <authorList>
            <person name="Aw Y.K."/>
            <person name="Ong K.S."/>
            <person name="Gan H.M."/>
            <person name="Lee S.M."/>
        </authorList>
    </citation>
    <scope>NUCLEOTIDE SEQUENCE [LARGE SCALE GENOMIC DNA]</scope>
    <source>
        <strain evidence="2 3">MSt1</strain>
    </source>
</reference>
<dbReference type="PIRSF" id="PIRSF009141">
    <property type="entry name" value="UCP009141"/>
    <property type="match status" value="1"/>
</dbReference>
<comment type="caution">
    <text evidence="2">The sequence shown here is derived from an EMBL/GenBank/DDBJ whole genome shotgun (WGS) entry which is preliminary data.</text>
</comment>
<feature type="transmembrane region" description="Helical" evidence="1">
    <location>
        <begin position="43"/>
        <end position="62"/>
    </location>
</feature>
<dbReference type="RefSeq" id="WP_036675615.1">
    <property type="nucleotide sequence ID" value="NZ_JNVM01000002.1"/>
</dbReference>
<feature type="transmembrane region" description="Helical" evidence="1">
    <location>
        <begin position="69"/>
        <end position="85"/>
    </location>
</feature>
<evidence type="ECO:0008006" key="4">
    <source>
        <dbReference type="Google" id="ProtNLM"/>
    </source>
</evidence>
<proteinExistence type="predicted"/>
<feature type="transmembrane region" description="Helical" evidence="1">
    <location>
        <begin position="20"/>
        <end position="37"/>
    </location>
</feature>
<keyword evidence="3" id="KW-1185">Reference proteome</keyword>
<dbReference type="InterPro" id="IPR008535">
    <property type="entry name" value="DUF817"/>
</dbReference>
<dbReference type="AlphaFoldDB" id="A0A081PAK7"/>
<accession>A0A081PAK7</accession>
<organism evidence="2 3">
    <name type="scientific">Paenibacillus tyrfis</name>
    <dbReference type="NCBI Taxonomy" id="1501230"/>
    <lineage>
        <taxon>Bacteria</taxon>
        <taxon>Bacillati</taxon>
        <taxon>Bacillota</taxon>
        <taxon>Bacilli</taxon>
        <taxon>Bacillales</taxon>
        <taxon>Paenibacillaceae</taxon>
        <taxon>Paenibacillus</taxon>
    </lineage>
</organism>
<evidence type="ECO:0000313" key="2">
    <source>
        <dbReference type="EMBL" id="KEQ27730.1"/>
    </source>
</evidence>
<dbReference type="Pfam" id="PF05675">
    <property type="entry name" value="DUF817"/>
    <property type="match status" value="1"/>
</dbReference>
<dbReference type="eggNOG" id="COG3739">
    <property type="taxonomic scope" value="Bacteria"/>
</dbReference>
<gene>
    <name evidence="2" type="ORF">ET33_13690</name>
</gene>
<name>A0A081PAK7_9BACL</name>